<evidence type="ECO:0000313" key="1">
    <source>
        <dbReference type="EMBL" id="KAK3361943.1"/>
    </source>
</evidence>
<organism evidence="1 2">
    <name type="scientific">Lasiosphaeria ovina</name>
    <dbReference type="NCBI Taxonomy" id="92902"/>
    <lineage>
        <taxon>Eukaryota</taxon>
        <taxon>Fungi</taxon>
        <taxon>Dikarya</taxon>
        <taxon>Ascomycota</taxon>
        <taxon>Pezizomycotina</taxon>
        <taxon>Sordariomycetes</taxon>
        <taxon>Sordariomycetidae</taxon>
        <taxon>Sordariales</taxon>
        <taxon>Lasiosphaeriaceae</taxon>
        <taxon>Lasiosphaeria</taxon>
    </lineage>
</organism>
<sequence length="230" mass="26734">MLGKDLLLLAGHITNSFEYRWYDNLGQSSWLLCLGTCGRFVDIKHANELAHVLNWLESSESDEEGWIPELNPGTIRMLNVDPRNGVGLRCVPIFMEALRRRQVGLGRKCDFCLERFFEADFDTIGGWVDVCEGIEGDWMWQVFDFPLKLALFYDHPFHCCTSCLSGYMKRKTRRLQGGVVDNLPCPYPPYHRILSNDEIRLYADPETWKRSADHMRKEKNCQDNLPERPV</sequence>
<name>A0AAE0MZC7_9PEZI</name>
<reference evidence="1" key="2">
    <citation type="submission" date="2023-06" db="EMBL/GenBank/DDBJ databases">
        <authorList>
            <consortium name="Lawrence Berkeley National Laboratory"/>
            <person name="Haridas S."/>
            <person name="Hensen N."/>
            <person name="Bonometti L."/>
            <person name="Westerberg I."/>
            <person name="Brannstrom I.O."/>
            <person name="Guillou S."/>
            <person name="Cros-Aarteil S."/>
            <person name="Calhoun S."/>
            <person name="Kuo A."/>
            <person name="Mondo S."/>
            <person name="Pangilinan J."/>
            <person name="Riley R."/>
            <person name="Labutti K."/>
            <person name="Andreopoulos B."/>
            <person name="Lipzen A."/>
            <person name="Chen C."/>
            <person name="Yanf M."/>
            <person name="Daum C."/>
            <person name="Ng V."/>
            <person name="Clum A."/>
            <person name="Steindorff A."/>
            <person name="Ohm R."/>
            <person name="Martin F."/>
            <person name="Silar P."/>
            <person name="Natvig D."/>
            <person name="Lalanne C."/>
            <person name="Gautier V."/>
            <person name="Ament-Velasquez S.L."/>
            <person name="Kruys A."/>
            <person name="Hutchinson M.I."/>
            <person name="Powell A.J."/>
            <person name="Barry K."/>
            <person name="Miller A.N."/>
            <person name="Grigoriev I.V."/>
            <person name="Debuchy R."/>
            <person name="Gladieux P."/>
            <person name="Thoren M.H."/>
            <person name="Johannesson H."/>
        </authorList>
    </citation>
    <scope>NUCLEOTIDE SEQUENCE</scope>
    <source>
        <strain evidence="1">CBS 958.72</strain>
    </source>
</reference>
<dbReference type="AlphaFoldDB" id="A0AAE0MZC7"/>
<keyword evidence="2" id="KW-1185">Reference proteome</keyword>
<evidence type="ECO:0000313" key="2">
    <source>
        <dbReference type="Proteomes" id="UP001287356"/>
    </source>
</evidence>
<protein>
    <submittedName>
        <fullName evidence="1">Uncharacterized protein</fullName>
    </submittedName>
</protein>
<comment type="caution">
    <text evidence="1">The sequence shown here is derived from an EMBL/GenBank/DDBJ whole genome shotgun (WGS) entry which is preliminary data.</text>
</comment>
<reference evidence="1" key="1">
    <citation type="journal article" date="2023" name="Mol. Phylogenet. Evol.">
        <title>Genome-scale phylogeny and comparative genomics of the fungal order Sordariales.</title>
        <authorList>
            <person name="Hensen N."/>
            <person name="Bonometti L."/>
            <person name="Westerberg I."/>
            <person name="Brannstrom I.O."/>
            <person name="Guillou S."/>
            <person name="Cros-Aarteil S."/>
            <person name="Calhoun S."/>
            <person name="Haridas S."/>
            <person name="Kuo A."/>
            <person name="Mondo S."/>
            <person name="Pangilinan J."/>
            <person name="Riley R."/>
            <person name="LaButti K."/>
            <person name="Andreopoulos B."/>
            <person name="Lipzen A."/>
            <person name="Chen C."/>
            <person name="Yan M."/>
            <person name="Daum C."/>
            <person name="Ng V."/>
            <person name="Clum A."/>
            <person name="Steindorff A."/>
            <person name="Ohm R.A."/>
            <person name="Martin F."/>
            <person name="Silar P."/>
            <person name="Natvig D.O."/>
            <person name="Lalanne C."/>
            <person name="Gautier V."/>
            <person name="Ament-Velasquez S.L."/>
            <person name="Kruys A."/>
            <person name="Hutchinson M.I."/>
            <person name="Powell A.J."/>
            <person name="Barry K."/>
            <person name="Miller A.N."/>
            <person name="Grigoriev I.V."/>
            <person name="Debuchy R."/>
            <person name="Gladieux P."/>
            <person name="Hiltunen Thoren M."/>
            <person name="Johannesson H."/>
        </authorList>
    </citation>
    <scope>NUCLEOTIDE SEQUENCE</scope>
    <source>
        <strain evidence="1">CBS 958.72</strain>
    </source>
</reference>
<dbReference type="EMBL" id="JAULSN010000010">
    <property type="protein sequence ID" value="KAK3361943.1"/>
    <property type="molecule type" value="Genomic_DNA"/>
</dbReference>
<accession>A0AAE0MZC7</accession>
<proteinExistence type="predicted"/>
<dbReference type="Proteomes" id="UP001287356">
    <property type="component" value="Unassembled WGS sequence"/>
</dbReference>
<gene>
    <name evidence="1" type="ORF">B0T24DRAFT_724380</name>
</gene>